<dbReference type="NCBIfam" id="TIGR00204">
    <property type="entry name" value="dxs"/>
    <property type="match status" value="1"/>
</dbReference>
<comment type="subunit">
    <text evidence="3 10">Homodimer.</text>
</comment>
<dbReference type="CDD" id="cd02007">
    <property type="entry name" value="TPP_DXS"/>
    <property type="match status" value="1"/>
</dbReference>
<dbReference type="InterPro" id="IPR029061">
    <property type="entry name" value="THDP-binding"/>
</dbReference>
<keyword evidence="5 10" id="KW-0479">Metal-binding</keyword>
<dbReference type="Proteomes" id="UP000531659">
    <property type="component" value="Unassembled WGS sequence"/>
</dbReference>
<dbReference type="InterPro" id="IPR033248">
    <property type="entry name" value="Transketolase_C"/>
</dbReference>
<feature type="binding site" evidence="10">
    <location>
        <position position="146"/>
    </location>
    <ligand>
        <name>Mg(2+)</name>
        <dbReference type="ChEBI" id="CHEBI:18420"/>
    </ligand>
</feature>
<dbReference type="NCBIfam" id="NF003933">
    <property type="entry name" value="PRK05444.2-2"/>
    <property type="match status" value="1"/>
</dbReference>
<reference evidence="12 13" key="1">
    <citation type="submission" date="2020-05" db="EMBL/GenBank/DDBJ databases">
        <title>Complete genome of Clostridium estertheticum subspecies estertheticum, isolated from Vacuum packed lamb meat from New Zealand imported to Switzerland.</title>
        <authorList>
            <person name="Wambui J."/>
            <person name="Stevens M.J.A."/>
            <person name="Stephan R."/>
        </authorList>
    </citation>
    <scope>NUCLEOTIDE SEQUENCE [LARGE SCALE GENOMIC DNA]</scope>
    <source>
        <strain evidence="12 13">CEST001</strain>
    </source>
</reference>
<sequence length="620" mass="68565">MSKILDNFNDINDIKKMTIQELNDFAKEIRHFLVEKVSKTGGHLASNLGVVELTLSLYNVFDLDKDKLIWDVGHQSYVHKILTGRKDKFDLLRNYGGLSGFPKREESKYDVFEAGHSSTSISVGAGIARARDLQKGDYNVISVIGDGALTGGMSFEALNDIGFRKTKMIIVLNDNQMSISKNVGGMSKYLSQFRIDPTYNRIKKEINSTLRKIPSVGDGMINSIQKIKNGIKQVVVPGMLFENMGITYLGPIDGHDIKEVSKVLKLAKKTDGPVIIHVITKKGKGYKFAEEQPNKFHGVGPFNPSNGELCSSHKESYSEAFGEQIVTLAKNNKNIVAITAAMPEGTGLESFSKEFNNRFFDVGIAEQHAVTMAAGMASQGLKPIFAVYSTFLQRAYDQILHDVCIQNLPVIFAIDRAGIVGQDGETHQGIFDLSYLSHIPNMTIMAPKCIGELKTMLTFAVKQDYPIAIRYPRGGDNPNVKMSPINDLQRGKWETLLAGGKIAFIATGKMVQNAILVREKLLNMGIESTVVNACFIKPIDKKLLLDLVDKKYSLVTIEDNVVHGGLGSLVLEYVNSLNKNTKVINLGFNDEFIPHGSVDILYKLYKLDVDGIFDSILKLV</sequence>
<comment type="pathway">
    <text evidence="1 10">Metabolic intermediate biosynthesis; 1-deoxy-D-xylulose 5-phosphate biosynthesis; 1-deoxy-D-xylulose 5-phosphate from D-glyceraldehyde 3-phosphate and pyruvate: step 1/1.</text>
</comment>
<dbReference type="Pfam" id="PF02780">
    <property type="entry name" value="Transketolase_C"/>
    <property type="match status" value="1"/>
</dbReference>
<comment type="similarity">
    <text evidence="2 10">Belongs to the transketolase family. DXPS subfamily.</text>
</comment>
<comment type="caution">
    <text evidence="12">The sequence shown here is derived from an EMBL/GenBank/DDBJ whole genome shotgun (WGS) entry which is preliminary data.</text>
</comment>
<evidence type="ECO:0000313" key="12">
    <source>
        <dbReference type="EMBL" id="NNU76144.1"/>
    </source>
</evidence>
<gene>
    <name evidence="10" type="primary">dxs</name>
    <name evidence="12" type="ORF">HLQ16_09405</name>
</gene>
<dbReference type="Gene3D" id="3.40.50.970">
    <property type="match status" value="2"/>
</dbReference>
<dbReference type="AlphaFoldDB" id="A0A7Y3SYH9"/>
<dbReference type="SMART" id="SM00861">
    <property type="entry name" value="Transket_pyr"/>
    <property type="match status" value="1"/>
</dbReference>
<dbReference type="GO" id="GO:0009228">
    <property type="term" value="P:thiamine biosynthetic process"/>
    <property type="evidence" value="ECO:0007669"/>
    <property type="project" value="UniProtKB-UniRule"/>
</dbReference>
<dbReference type="PROSITE" id="PS00801">
    <property type="entry name" value="TRANSKETOLASE_1"/>
    <property type="match status" value="1"/>
</dbReference>
<evidence type="ECO:0000313" key="13">
    <source>
        <dbReference type="Proteomes" id="UP000531659"/>
    </source>
</evidence>
<dbReference type="FunFam" id="3.40.50.970:FF:000005">
    <property type="entry name" value="1-deoxy-D-xylulose-5-phosphate synthase"/>
    <property type="match status" value="1"/>
</dbReference>
<comment type="cofactor">
    <cofactor evidence="10">
        <name>Mg(2+)</name>
        <dbReference type="ChEBI" id="CHEBI:18420"/>
    </cofactor>
    <text evidence="10">Binds 1 Mg(2+) ion per subunit.</text>
</comment>
<evidence type="ECO:0000256" key="8">
    <source>
        <dbReference type="ARBA" id="ARBA00023052"/>
    </source>
</evidence>
<feature type="domain" description="Transketolase-like pyrimidine-binding" evidence="11">
    <location>
        <begin position="315"/>
        <end position="478"/>
    </location>
</feature>
<evidence type="ECO:0000256" key="4">
    <source>
        <dbReference type="ARBA" id="ARBA00022679"/>
    </source>
</evidence>
<feature type="binding site" evidence="10">
    <location>
        <position position="175"/>
    </location>
    <ligand>
        <name>thiamine diphosphate</name>
        <dbReference type="ChEBI" id="CHEBI:58937"/>
    </ligand>
</feature>
<dbReference type="Gene3D" id="3.40.50.920">
    <property type="match status" value="1"/>
</dbReference>
<name>A0A7Y3SYH9_9CLOT</name>
<dbReference type="GO" id="GO:0019288">
    <property type="term" value="P:isopentenyl diphosphate biosynthetic process, methylerythritol 4-phosphate pathway"/>
    <property type="evidence" value="ECO:0007669"/>
    <property type="project" value="TreeGrafter"/>
</dbReference>
<accession>A0A7Y3SYH9</accession>
<protein>
    <recommendedName>
        <fullName evidence="10">1-deoxy-D-xylulose-5-phosphate synthase</fullName>
        <ecNumber evidence="10">2.2.1.7</ecNumber>
    </recommendedName>
    <alternativeName>
        <fullName evidence="10">1-deoxyxylulose-5-phosphate synthase</fullName>
        <shortName evidence="10">DXP synthase</shortName>
        <shortName evidence="10">DXPS</shortName>
    </alternativeName>
</protein>
<dbReference type="InterPro" id="IPR020826">
    <property type="entry name" value="Transketolase_BS"/>
</dbReference>
<keyword evidence="4 10" id="KW-0808">Transferase</keyword>
<dbReference type="SUPFAM" id="SSF52922">
    <property type="entry name" value="TK C-terminal domain-like"/>
    <property type="match status" value="1"/>
</dbReference>
<feature type="binding site" evidence="10">
    <location>
        <position position="286"/>
    </location>
    <ligand>
        <name>thiamine diphosphate</name>
        <dbReference type="ChEBI" id="CHEBI:58937"/>
    </ligand>
</feature>
<dbReference type="GO" id="GO:0000287">
    <property type="term" value="F:magnesium ion binding"/>
    <property type="evidence" value="ECO:0007669"/>
    <property type="project" value="UniProtKB-UniRule"/>
</dbReference>
<dbReference type="HAMAP" id="MF_00315">
    <property type="entry name" value="DXP_synth"/>
    <property type="match status" value="1"/>
</dbReference>
<dbReference type="GO" id="GO:0008661">
    <property type="term" value="F:1-deoxy-D-xylulose-5-phosphate synthase activity"/>
    <property type="evidence" value="ECO:0007669"/>
    <property type="project" value="UniProtKB-UniRule"/>
</dbReference>
<evidence type="ECO:0000256" key="7">
    <source>
        <dbReference type="ARBA" id="ARBA00022977"/>
    </source>
</evidence>
<evidence type="ECO:0000256" key="5">
    <source>
        <dbReference type="ARBA" id="ARBA00022723"/>
    </source>
</evidence>
<dbReference type="InterPro" id="IPR005477">
    <property type="entry name" value="Dxylulose-5-P_synthase"/>
</dbReference>
<evidence type="ECO:0000256" key="6">
    <source>
        <dbReference type="ARBA" id="ARBA00022842"/>
    </source>
</evidence>
<keyword evidence="7 10" id="KW-0784">Thiamine biosynthesis</keyword>
<feature type="binding site" evidence="10">
    <location>
        <position position="175"/>
    </location>
    <ligand>
        <name>Mg(2+)</name>
        <dbReference type="ChEBI" id="CHEBI:18420"/>
    </ligand>
</feature>
<feature type="binding site" evidence="10">
    <location>
        <begin position="147"/>
        <end position="148"/>
    </location>
    <ligand>
        <name>thiamine diphosphate</name>
        <dbReference type="ChEBI" id="CHEBI:58937"/>
    </ligand>
</feature>
<evidence type="ECO:0000256" key="9">
    <source>
        <dbReference type="ARBA" id="ARBA00023229"/>
    </source>
</evidence>
<proteinExistence type="inferred from homology"/>
<dbReference type="PROSITE" id="PS00802">
    <property type="entry name" value="TRANSKETOLASE_2"/>
    <property type="match status" value="1"/>
</dbReference>
<evidence type="ECO:0000256" key="1">
    <source>
        <dbReference type="ARBA" id="ARBA00004980"/>
    </source>
</evidence>
<comment type="catalytic activity">
    <reaction evidence="10">
        <text>D-glyceraldehyde 3-phosphate + pyruvate + H(+) = 1-deoxy-D-xylulose 5-phosphate + CO2</text>
        <dbReference type="Rhea" id="RHEA:12605"/>
        <dbReference type="ChEBI" id="CHEBI:15361"/>
        <dbReference type="ChEBI" id="CHEBI:15378"/>
        <dbReference type="ChEBI" id="CHEBI:16526"/>
        <dbReference type="ChEBI" id="CHEBI:57792"/>
        <dbReference type="ChEBI" id="CHEBI:59776"/>
        <dbReference type="EC" id="2.2.1.7"/>
    </reaction>
</comment>
<dbReference type="CDD" id="cd07033">
    <property type="entry name" value="TPP_PYR_DXS_TK_like"/>
    <property type="match status" value="1"/>
</dbReference>
<dbReference type="EC" id="2.2.1.7" evidence="10"/>
<keyword evidence="9 10" id="KW-0414">Isoprene biosynthesis</keyword>
<dbReference type="PANTHER" id="PTHR43322:SF5">
    <property type="entry name" value="1-DEOXY-D-XYLULOSE-5-PHOSPHATE SYNTHASE, CHLOROPLASTIC"/>
    <property type="match status" value="1"/>
</dbReference>
<evidence type="ECO:0000256" key="3">
    <source>
        <dbReference type="ARBA" id="ARBA00011738"/>
    </source>
</evidence>
<dbReference type="EMBL" id="JABEYB010000006">
    <property type="protein sequence ID" value="NNU76144.1"/>
    <property type="molecule type" value="Genomic_DNA"/>
</dbReference>
<dbReference type="Pfam" id="PF13292">
    <property type="entry name" value="DXP_synthase_N"/>
    <property type="match status" value="1"/>
</dbReference>
<dbReference type="SUPFAM" id="SSF52518">
    <property type="entry name" value="Thiamin diphosphate-binding fold (THDP-binding)"/>
    <property type="match status" value="2"/>
</dbReference>
<feature type="binding site" evidence="10">
    <location>
        <position position="74"/>
    </location>
    <ligand>
        <name>thiamine diphosphate</name>
        <dbReference type="ChEBI" id="CHEBI:58937"/>
    </ligand>
</feature>
<feature type="binding site" evidence="10">
    <location>
        <position position="366"/>
    </location>
    <ligand>
        <name>thiamine diphosphate</name>
        <dbReference type="ChEBI" id="CHEBI:58937"/>
    </ligand>
</feature>
<evidence type="ECO:0000256" key="2">
    <source>
        <dbReference type="ARBA" id="ARBA00011081"/>
    </source>
</evidence>
<evidence type="ECO:0000256" key="10">
    <source>
        <dbReference type="HAMAP-Rule" id="MF_00315"/>
    </source>
</evidence>
<comment type="cofactor">
    <cofactor evidence="10">
        <name>thiamine diphosphate</name>
        <dbReference type="ChEBI" id="CHEBI:58937"/>
    </cofactor>
    <text evidence="10">Binds 1 thiamine pyrophosphate per subunit.</text>
</comment>
<comment type="function">
    <text evidence="10">Catalyzes the acyloin condensation reaction between C atoms 2 and 3 of pyruvate and glyceraldehyde 3-phosphate to yield 1-deoxy-D-xylulose-5-phosphate (DXP).</text>
</comment>
<dbReference type="GO" id="GO:0030976">
    <property type="term" value="F:thiamine pyrophosphate binding"/>
    <property type="evidence" value="ECO:0007669"/>
    <property type="project" value="UniProtKB-UniRule"/>
</dbReference>
<keyword evidence="6 10" id="KW-0460">Magnesium</keyword>
<dbReference type="GO" id="GO:0016114">
    <property type="term" value="P:terpenoid biosynthetic process"/>
    <property type="evidence" value="ECO:0007669"/>
    <property type="project" value="UniProtKB-UniRule"/>
</dbReference>
<dbReference type="InterPro" id="IPR009014">
    <property type="entry name" value="Transketo_C/PFOR_II"/>
</dbReference>
<dbReference type="Pfam" id="PF02779">
    <property type="entry name" value="Transket_pyr"/>
    <property type="match status" value="1"/>
</dbReference>
<dbReference type="GO" id="GO:0005829">
    <property type="term" value="C:cytosol"/>
    <property type="evidence" value="ECO:0007669"/>
    <property type="project" value="TreeGrafter"/>
</dbReference>
<dbReference type="InterPro" id="IPR049557">
    <property type="entry name" value="Transketolase_CS"/>
</dbReference>
<organism evidence="12 13">
    <name type="scientific">Clostridium estertheticum</name>
    <dbReference type="NCBI Taxonomy" id="238834"/>
    <lineage>
        <taxon>Bacteria</taxon>
        <taxon>Bacillati</taxon>
        <taxon>Bacillota</taxon>
        <taxon>Clostridia</taxon>
        <taxon>Eubacteriales</taxon>
        <taxon>Clostridiaceae</taxon>
        <taxon>Clostridium</taxon>
    </lineage>
</organism>
<feature type="binding site" evidence="10">
    <location>
        <begin position="115"/>
        <end position="117"/>
    </location>
    <ligand>
        <name>thiamine diphosphate</name>
        <dbReference type="ChEBI" id="CHEBI:58937"/>
    </ligand>
</feature>
<dbReference type="PANTHER" id="PTHR43322">
    <property type="entry name" value="1-D-DEOXYXYLULOSE 5-PHOSPHATE SYNTHASE-RELATED"/>
    <property type="match status" value="1"/>
</dbReference>
<keyword evidence="8 10" id="KW-0786">Thiamine pyrophosphate</keyword>
<dbReference type="RefSeq" id="WP_171296856.1">
    <property type="nucleotide sequence ID" value="NZ_CP087098.1"/>
</dbReference>
<dbReference type="UniPathway" id="UPA00064">
    <property type="reaction ID" value="UER00091"/>
</dbReference>
<evidence type="ECO:0000259" key="11">
    <source>
        <dbReference type="SMART" id="SM00861"/>
    </source>
</evidence>
<dbReference type="InterPro" id="IPR005475">
    <property type="entry name" value="Transketolase-like_Pyr-bd"/>
</dbReference>